<dbReference type="Pfam" id="PF01930">
    <property type="entry name" value="Cas_Cas4"/>
    <property type="match status" value="1"/>
</dbReference>
<evidence type="ECO:0000256" key="3">
    <source>
        <dbReference type="ARBA" id="ARBA00022801"/>
    </source>
</evidence>
<evidence type="ECO:0000256" key="1">
    <source>
        <dbReference type="ARBA" id="ARBA00022722"/>
    </source>
</evidence>
<feature type="domain" description="DUF83" evidence="6">
    <location>
        <begin position="3"/>
        <end position="161"/>
    </location>
</feature>
<name>A0A1M4Z5E4_MARH1</name>
<dbReference type="GO" id="GO:0051536">
    <property type="term" value="F:iron-sulfur cluster binding"/>
    <property type="evidence" value="ECO:0007669"/>
    <property type="project" value="UniProtKB-KW"/>
</dbReference>
<dbReference type="GO" id="GO:0004527">
    <property type="term" value="F:exonuclease activity"/>
    <property type="evidence" value="ECO:0007669"/>
    <property type="project" value="UniProtKB-KW"/>
</dbReference>
<reference evidence="7" key="1">
    <citation type="submission" date="2016-11" db="EMBL/GenBank/DDBJ databases">
        <authorList>
            <person name="Varghese N."/>
            <person name="Submissions S."/>
        </authorList>
    </citation>
    <scope>NUCLEOTIDE SEQUENCE [LARGE SCALE GENOMIC DNA]</scope>
    <source>
        <strain evidence="7">DSM 16785</strain>
    </source>
</reference>
<dbReference type="EC" id="3.1.12.1" evidence="5"/>
<dbReference type="STRING" id="1122195.SAMN02745164_01841"/>
<comment type="cofactor">
    <cofactor evidence="5">
        <name>Mg(2+)</name>
        <dbReference type="ChEBI" id="CHEBI:18420"/>
    </cofactor>
    <cofactor evidence="5">
        <name>Mn(2+)</name>
        <dbReference type="ChEBI" id="CHEBI:29035"/>
    </cofactor>
    <text evidence="5">Mg(2+) or Mn(2+) required for ssDNA cleavage activity.</text>
</comment>
<evidence type="ECO:0000313" key="7">
    <source>
        <dbReference type="EMBL" id="SHF12816.1"/>
    </source>
</evidence>
<gene>
    <name evidence="7" type="ORF">SAMN02745164_01841</name>
</gene>
<comment type="cofactor">
    <cofactor evidence="5">
        <name>iron-sulfur cluster</name>
        <dbReference type="ChEBI" id="CHEBI:30408"/>
    </cofactor>
</comment>
<organism evidence="7 8">
    <name type="scientific">Marinitoga hydrogenitolerans (strain DSM 16785 / JCM 12826 / AT1271)</name>
    <dbReference type="NCBI Taxonomy" id="1122195"/>
    <lineage>
        <taxon>Bacteria</taxon>
        <taxon>Thermotogati</taxon>
        <taxon>Thermotogota</taxon>
        <taxon>Thermotogae</taxon>
        <taxon>Petrotogales</taxon>
        <taxon>Petrotogaceae</taxon>
        <taxon>Marinitoga</taxon>
    </lineage>
</organism>
<keyword evidence="3 5" id="KW-0378">Hydrolase</keyword>
<sequence length="161" mass="19659">MVTGIEFYYYFVCKRKLWFFTHGISMEDENEDVKIGKLIEENYYKNSQKNIMINEEINIDYIKKKNVLHEIKKSQSLEEASIWQLKYYIYYLNKRGVNIKYGIIDYPKIKKRIKIEYNLEDEKIIEKVLIDINNIKESRNLPKKIDNKICKKCAYYEFCYI</sequence>
<dbReference type="GO" id="GO:0046872">
    <property type="term" value="F:metal ion binding"/>
    <property type="evidence" value="ECO:0007669"/>
    <property type="project" value="UniProtKB-KW"/>
</dbReference>
<accession>A0A1M4Z5E4</accession>
<keyword evidence="2 5" id="KW-0479">Metal-binding</keyword>
<protein>
    <recommendedName>
        <fullName evidence="5">CRISPR-associated exonuclease Cas4</fullName>
        <ecNumber evidence="5">3.1.12.1</ecNumber>
    </recommendedName>
</protein>
<evidence type="ECO:0000259" key="6">
    <source>
        <dbReference type="Pfam" id="PF01930"/>
    </source>
</evidence>
<evidence type="ECO:0000256" key="2">
    <source>
        <dbReference type="ARBA" id="ARBA00022723"/>
    </source>
</evidence>
<dbReference type="GO" id="GO:0051607">
    <property type="term" value="P:defense response to virus"/>
    <property type="evidence" value="ECO:0007669"/>
    <property type="project" value="UniProtKB-KW"/>
</dbReference>
<dbReference type="RefSeq" id="WP_072865637.1">
    <property type="nucleotide sequence ID" value="NZ_FQUI01000037.1"/>
</dbReference>
<dbReference type="EMBL" id="FQUI01000037">
    <property type="protein sequence ID" value="SHF12816.1"/>
    <property type="molecule type" value="Genomic_DNA"/>
</dbReference>
<keyword evidence="5" id="KW-0408">Iron</keyword>
<proteinExistence type="inferred from homology"/>
<evidence type="ECO:0000313" key="8">
    <source>
        <dbReference type="Proteomes" id="UP000184334"/>
    </source>
</evidence>
<dbReference type="PANTHER" id="PTHR37168">
    <property type="entry name" value="CRISPR-ASSOCIATED EXONUCLEASE CAS4"/>
    <property type="match status" value="1"/>
</dbReference>
<comment type="caution">
    <text evidence="7">The sequence shown here is derived from an EMBL/GenBank/DDBJ whole genome shotgun (WGS) entry which is preliminary data.</text>
</comment>
<dbReference type="NCBIfam" id="TIGR00372">
    <property type="entry name" value="cas4"/>
    <property type="match status" value="1"/>
</dbReference>
<keyword evidence="1 5" id="KW-0540">Nuclease</keyword>
<dbReference type="PANTHER" id="PTHR37168:SF1">
    <property type="entry name" value="CRISPR-ASSOCIATED EXONUCLEASE CAS4"/>
    <property type="match status" value="1"/>
</dbReference>
<dbReference type="AlphaFoldDB" id="A0A1M4Z5E4"/>
<dbReference type="Proteomes" id="UP000184334">
    <property type="component" value="Unassembled WGS sequence"/>
</dbReference>
<keyword evidence="5" id="KW-0411">Iron-sulfur</keyword>
<evidence type="ECO:0000256" key="4">
    <source>
        <dbReference type="ARBA" id="ARBA00022839"/>
    </source>
</evidence>
<comment type="function">
    <text evidence="5">CRISPR (clustered regularly interspaced short palindromic repeat) is an adaptive immune system that provides protection against mobile genetic elements (viruses, transposable elements and conjugative plasmids). CRISPR clusters contain sequences complementary to antecedent mobile elements and target invading nucleic acids. CRISPR clusters are transcribed and processed into CRISPR RNA (crRNA).</text>
</comment>
<comment type="similarity">
    <text evidence="5">Belongs to the CRISPR-associated exonuclease Cas4 family.</text>
</comment>
<keyword evidence="8" id="KW-1185">Reference proteome</keyword>
<evidence type="ECO:0000256" key="5">
    <source>
        <dbReference type="RuleBase" id="RU365022"/>
    </source>
</evidence>
<dbReference type="InterPro" id="IPR022765">
    <property type="entry name" value="Dna2/Cas4_DUF83"/>
</dbReference>
<keyword evidence="5" id="KW-0464">Manganese</keyword>
<dbReference type="OrthoDB" id="9794720at2"/>
<keyword evidence="4 5" id="KW-0269">Exonuclease</keyword>
<dbReference type="InterPro" id="IPR013343">
    <property type="entry name" value="CRISPR-assoc_prot_Cas4"/>
</dbReference>
<keyword evidence="5" id="KW-0051">Antiviral defense</keyword>